<keyword evidence="9" id="KW-0812">Transmembrane</keyword>
<dbReference type="Pfam" id="PF00067">
    <property type="entry name" value="p450"/>
    <property type="match status" value="1"/>
</dbReference>
<dbReference type="GO" id="GO:0016705">
    <property type="term" value="F:oxidoreductase activity, acting on paired donors, with incorporation or reduction of molecular oxygen"/>
    <property type="evidence" value="ECO:0007669"/>
    <property type="project" value="InterPro"/>
</dbReference>
<dbReference type="AlphaFoldDB" id="A0A9Q9AIN5"/>
<keyword evidence="9" id="KW-1133">Transmembrane helix</keyword>
<evidence type="ECO:0000256" key="5">
    <source>
        <dbReference type="ARBA" id="ARBA00023002"/>
    </source>
</evidence>
<reference evidence="10" key="1">
    <citation type="submission" date="2022-06" db="EMBL/GenBank/DDBJ databases">
        <title>Complete genome sequences of two strains of the flax pathogen Septoria linicola.</title>
        <authorList>
            <person name="Lapalu N."/>
            <person name="Simon A."/>
            <person name="Demenou B."/>
            <person name="Paumier D."/>
            <person name="Guillot M.-P."/>
            <person name="Gout L."/>
            <person name="Valade R."/>
        </authorList>
    </citation>
    <scope>NUCLEOTIDE SEQUENCE</scope>
    <source>
        <strain evidence="10">SE15195</strain>
    </source>
</reference>
<evidence type="ECO:0000256" key="2">
    <source>
        <dbReference type="ARBA" id="ARBA00010617"/>
    </source>
</evidence>
<keyword evidence="6 8" id="KW-0408">Iron</keyword>
<dbReference type="InterPro" id="IPR036396">
    <property type="entry name" value="Cyt_P450_sf"/>
</dbReference>
<dbReference type="PANTHER" id="PTHR24287:SF1">
    <property type="entry name" value="P450, PUTATIVE (EUROFUNG)-RELATED"/>
    <property type="match status" value="1"/>
</dbReference>
<proteinExistence type="inferred from homology"/>
<keyword evidence="9" id="KW-0472">Membrane</keyword>
<gene>
    <name evidence="10" type="ORF">Slin15195_G018380</name>
</gene>
<keyword evidence="5 8" id="KW-0560">Oxidoreductase</keyword>
<evidence type="ECO:0000313" key="10">
    <source>
        <dbReference type="EMBL" id="USW48519.1"/>
    </source>
</evidence>
<sequence length="548" mass="61903">MTSKLELIPARLLWPPKVHDYYSSLFQTAFFLESVDRKRFPDELARLIVVCATGVLFVVVLAKLRKKIKTAVQRRAFRRHHGCQPAQASALPMCDILGLCVVLRMAYNVLNHRFALGVRKLFDQYGTTHTARVLHRSMVNTIDPRNLNTIMKTRFQDCTIIPGREKLIRVLLGKGVFATDGEDWRRSRALVRAGMSSYQYDTARLEVHAAALIGRVEAQGDRDIDSGRIAFEYTFDSATDFLFGEASDEDRASKLQFAKDFAFLGKMARVLAILISQVPFLAWLMHGSDFHDAQKRVFAFVDKHVDQAQERATNPANRSKTKHESIVDGMAATTTDVVRVRTELLNLLLARHVTVGIALSELVYCLSREPEVWTKLQAEVLEQLQGRLPRREDLKLMPYLNHTINEAIRVRPTLSVHGRRATCDTVVPVGGGASGEDPLFVSQGTYVVYSNYALYRNPAVFGAEIDAFRPDRWASIRPATFEYLNFGAGPRFCPGKEMGWTMLAYVTVRLAQEVQTLTARDNRPWEEAKAFSFHNRHGVHVAATMVSM</sequence>
<keyword evidence="11" id="KW-1185">Reference proteome</keyword>
<name>A0A9Q9AIN5_9PEZI</name>
<dbReference type="GO" id="GO:0005506">
    <property type="term" value="F:iron ion binding"/>
    <property type="evidence" value="ECO:0007669"/>
    <property type="project" value="InterPro"/>
</dbReference>
<dbReference type="PROSITE" id="PS00086">
    <property type="entry name" value="CYTOCHROME_P450"/>
    <property type="match status" value="1"/>
</dbReference>
<comment type="similarity">
    <text evidence="2 8">Belongs to the cytochrome P450 family.</text>
</comment>
<protein>
    <submittedName>
        <fullName evidence="10">Cytochrome P450</fullName>
    </submittedName>
</protein>
<evidence type="ECO:0000313" key="11">
    <source>
        <dbReference type="Proteomes" id="UP001056384"/>
    </source>
</evidence>
<keyword evidence="4 8" id="KW-0479">Metal-binding</keyword>
<comment type="cofactor">
    <cofactor evidence="1">
        <name>heme</name>
        <dbReference type="ChEBI" id="CHEBI:30413"/>
    </cofactor>
</comment>
<accession>A0A9Q9AIN5</accession>
<evidence type="ECO:0000256" key="9">
    <source>
        <dbReference type="SAM" id="Phobius"/>
    </source>
</evidence>
<feature type="transmembrane region" description="Helical" evidence="9">
    <location>
        <begin position="44"/>
        <end position="64"/>
    </location>
</feature>
<dbReference type="GO" id="GO:0004497">
    <property type="term" value="F:monooxygenase activity"/>
    <property type="evidence" value="ECO:0007669"/>
    <property type="project" value="UniProtKB-KW"/>
</dbReference>
<dbReference type="Proteomes" id="UP001056384">
    <property type="component" value="Chromosome 1"/>
</dbReference>
<keyword evidence="3 8" id="KW-0349">Heme</keyword>
<evidence type="ECO:0000256" key="8">
    <source>
        <dbReference type="RuleBase" id="RU000461"/>
    </source>
</evidence>
<evidence type="ECO:0000256" key="4">
    <source>
        <dbReference type="ARBA" id="ARBA00022723"/>
    </source>
</evidence>
<dbReference type="InterPro" id="IPR017972">
    <property type="entry name" value="Cyt_P450_CS"/>
</dbReference>
<dbReference type="Gene3D" id="1.10.630.10">
    <property type="entry name" value="Cytochrome P450"/>
    <property type="match status" value="1"/>
</dbReference>
<organism evidence="10 11">
    <name type="scientific">Septoria linicola</name>
    <dbReference type="NCBI Taxonomy" id="215465"/>
    <lineage>
        <taxon>Eukaryota</taxon>
        <taxon>Fungi</taxon>
        <taxon>Dikarya</taxon>
        <taxon>Ascomycota</taxon>
        <taxon>Pezizomycotina</taxon>
        <taxon>Dothideomycetes</taxon>
        <taxon>Dothideomycetidae</taxon>
        <taxon>Mycosphaerellales</taxon>
        <taxon>Mycosphaerellaceae</taxon>
        <taxon>Septoria</taxon>
    </lineage>
</organism>
<dbReference type="InterPro" id="IPR001128">
    <property type="entry name" value="Cyt_P450"/>
</dbReference>
<evidence type="ECO:0000256" key="7">
    <source>
        <dbReference type="ARBA" id="ARBA00023033"/>
    </source>
</evidence>
<evidence type="ECO:0000256" key="1">
    <source>
        <dbReference type="ARBA" id="ARBA00001971"/>
    </source>
</evidence>
<keyword evidence="7 8" id="KW-0503">Monooxygenase</keyword>
<dbReference type="EMBL" id="CP099418">
    <property type="protein sequence ID" value="USW48519.1"/>
    <property type="molecule type" value="Genomic_DNA"/>
</dbReference>
<dbReference type="GO" id="GO:0020037">
    <property type="term" value="F:heme binding"/>
    <property type="evidence" value="ECO:0007669"/>
    <property type="project" value="InterPro"/>
</dbReference>
<dbReference type="InterPro" id="IPR047146">
    <property type="entry name" value="Cyt_P450_E_CYP52_fungi"/>
</dbReference>
<dbReference type="SUPFAM" id="SSF48264">
    <property type="entry name" value="Cytochrome P450"/>
    <property type="match status" value="1"/>
</dbReference>
<evidence type="ECO:0000256" key="6">
    <source>
        <dbReference type="ARBA" id="ARBA00023004"/>
    </source>
</evidence>
<dbReference type="PANTHER" id="PTHR24287">
    <property type="entry name" value="P450, PUTATIVE (EUROFUNG)-RELATED"/>
    <property type="match status" value="1"/>
</dbReference>
<evidence type="ECO:0000256" key="3">
    <source>
        <dbReference type="ARBA" id="ARBA00022617"/>
    </source>
</evidence>